<proteinExistence type="predicted"/>
<dbReference type="Proteomes" id="UP001358586">
    <property type="component" value="Chromosome 8"/>
</dbReference>
<accession>A0ABR0NYP3</accession>
<organism evidence="1 2">
    <name type="scientific">Gossypium arboreum</name>
    <name type="common">Tree cotton</name>
    <name type="synonym">Gossypium nanking</name>
    <dbReference type="NCBI Taxonomy" id="29729"/>
    <lineage>
        <taxon>Eukaryota</taxon>
        <taxon>Viridiplantae</taxon>
        <taxon>Streptophyta</taxon>
        <taxon>Embryophyta</taxon>
        <taxon>Tracheophyta</taxon>
        <taxon>Spermatophyta</taxon>
        <taxon>Magnoliopsida</taxon>
        <taxon>eudicotyledons</taxon>
        <taxon>Gunneridae</taxon>
        <taxon>Pentapetalae</taxon>
        <taxon>rosids</taxon>
        <taxon>malvids</taxon>
        <taxon>Malvales</taxon>
        <taxon>Malvaceae</taxon>
        <taxon>Malvoideae</taxon>
        <taxon>Gossypium</taxon>
    </lineage>
</organism>
<sequence>MAMPKKLGSQDLNQRVKEEDCGLWMLVECRQWRNGRSLGVKVNDIQGRQNGGSRFKALGGNQGGS</sequence>
<comment type="caution">
    <text evidence="1">The sequence shown here is derived from an EMBL/GenBank/DDBJ whole genome shotgun (WGS) entry which is preliminary data.</text>
</comment>
<keyword evidence="2" id="KW-1185">Reference proteome</keyword>
<evidence type="ECO:0000313" key="2">
    <source>
        <dbReference type="Proteomes" id="UP001358586"/>
    </source>
</evidence>
<protein>
    <submittedName>
        <fullName evidence="1">Uncharacterized protein</fullName>
    </submittedName>
</protein>
<reference evidence="1 2" key="1">
    <citation type="submission" date="2023-03" db="EMBL/GenBank/DDBJ databases">
        <title>WGS of Gossypium arboreum.</title>
        <authorList>
            <person name="Yu D."/>
        </authorList>
    </citation>
    <scope>NUCLEOTIDE SEQUENCE [LARGE SCALE GENOMIC DNA]</scope>
    <source>
        <tissue evidence="1">Leaf</tissue>
    </source>
</reference>
<dbReference type="EMBL" id="JARKNE010000008">
    <property type="protein sequence ID" value="KAK5811486.1"/>
    <property type="molecule type" value="Genomic_DNA"/>
</dbReference>
<gene>
    <name evidence="1" type="ORF">PVK06_026823</name>
</gene>
<evidence type="ECO:0000313" key="1">
    <source>
        <dbReference type="EMBL" id="KAK5811486.1"/>
    </source>
</evidence>
<name>A0ABR0NYP3_GOSAR</name>